<accession>A0ABM8TRE3</accession>
<dbReference type="EMBL" id="CAJPVI010000048">
    <property type="protein sequence ID" value="CAG2158594.1"/>
    <property type="molecule type" value="Genomic_DNA"/>
</dbReference>
<dbReference type="PROSITE" id="PS50043">
    <property type="entry name" value="HTH_LUXR_2"/>
    <property type="match status" value="1"/>
</dbReference>
<name>A0ABM8TRE3_9BURK</name>
<protein>
    <recommendedName>
        <fullName evidence="1">HTH luxR-type domain-containing protein</fullName>
    </recommendedName>
</protein>
<evidence type="ECO:0000313" key="2">
    <source>
        <dbReference type="EMBL" id="CAG2158594.1"/>
    </source>
</evidence>
<gene>
    <name evidence="2" type="ORF">LMG26411_06065</name>
</gene>
<dbReference type="InterPro" id="IPR036388">
    <property type="entry name" value="WH-like_DNA-bd_sf"/>
</dbReference>
<dbReference type="RefSeq" id="WP_211956913.1">
    <property type="nucleotide sequence ID" value="NZ_CAJPVI010000048.1"/>
</dbReference>
<dbReference type="CDD" id="cd06170">
    <property type="entry name" value="LuxR_C_like"/>
    <property type="match status" value="1"/>
</dbReference>
<evidence type="ECO:0000259" key="1">
    <source>
        <dbReference type="PROSITE" id="PS50043"/>
    </source>
</evidence>
<comment type="caution">
    <text evidence="2">The sequence shown here is derived from an EMBL/GenBank/DDBJ whole genome shotgun (WGS) entry which is preliminary data.</text>
</comment>
<dbReference type="Gene3D" id="1.10.10.10">
    <property type="entry name" value="Winged helix-like DNA-binding domain superfamily/Winged helix DNA-binding domain"/>
    <property type="match status" value="1"/>
</dbReference>
<evidence type="ECO:0000313" key="3">
    <source>
        <dbReference type="Proteomes" id="UP000672657"/>
    </source>
</evidence>
<dbReference type="PRINTS" id="PR00038">
    <property type="entry name" value="HTHLUXR"/>
</dbReference>
<organism evidence="2 3">
    <name type="scientific">Cupriavidus numazuensis</name>
    <dbReference type="NCBI Taxonomy" id="221992"/>
    <lineage>
        <taxon>Bacteria</taxon>
        <taxon>Pseudomonadati</taxon>
        <taxon>Pseudomonadota</taxon>
        <taxon>Betaproteobacteria</taxon>
        <taxon>Burkholderiales</taxon>
        <taxon>Burkholderiaceae</taxon>
        <taxon>Cupriavidus</taxon>
    </lineage>
</organism>
<keyword evidence="3" id="KW-1185">Reference proteome</keyword>
<dbReference type="InterPro" id="IPR016032">
    <property type="entry name" value="Sig_transdc_resp-reg_C-effctor"/>
</dbReference>
<dbReference type="Pfam" id="PF00196">
    <property type="entry name" value="GerE"/>
    <property type="match status" value="1"/>
</dbReference>
<reference evidence="2 3" key="1">
    <citation type="submission" date="2021-03" db="EMBL/GenBank/DDBJ databases">
        <authorList>
            <person name="Peeters C."/>
        </authorList>
    </citation>
    <scope>NUCLEOTIDE SEQUENCE [LARGE SCALE GENOMIC DNA]</scope>
    <source>
        <strain evidence="2 3">LMG 26411</strain>
    </source>
</reference>
<feature type="domain" description="HTH luxR-type" evidence="1">
    <location>
        <begin position="325"/>
        <end position="390"/>
    </location>
</feature>
<dbReference type="Proteomes" id="UP000672657">
    <property type="component" value="Unassembled WGS sequence"/>
</dbReference>
<sequence length="394" mass="43493">MLMEASQNPAIAHLFTQATVSLSDFSALLGNIYQGPMEQVPWGKALEQIRRQLDANYVTLILRSPSTDRPGLMVNASEHGQTLPGEVSYNSYYYSLDPFIGLPSDRVVTIDEHLGHGVWCMSELYQQFLKDIGIRYILGADLRTDDGVECRFRVCRNHDGPDFSTSDKALCTALLPHLKRAVDLHSRIDVVESERTVYASAIDRMLVGMVILDESGTIIKTNAAADEILAAKDGIRMAKGGLDVEYGQENRKFQRVLRQAMMGHVGTAPPVMEAMSITRPSGSAKLGVLVRTIPLSEWSEDNRKRPACVVFIRDPERRSQASHDVVRQLFDLTPAETQLALQLANGLTLDEAADELGISKNTARAHLRAIFSKTGVTRQATLVRMLLSSVISLG</sequence>
<dbReference type="SUPFAM" id="SSF46894">
    <property type="entry name" value="C-terminal effector domain of the bipartite response regulators"/>
    <property type="match status" value="1"/>
</dbReference>
<proteinExistence type="predicted"/>
<dbReference type="SMART" id="SM00421">
    <property type="entry name" value="HTH_LUXR"/>
    <property type="match status" value="1"/>
</dbReference>
<dbReference type="InterPro" id="IPR000792">
    <property type="entry name" value="Tscrpt_reg_LuxR_C"/>
</dbReference>